<feature type="transmembrane region" description="Helical" evidence="7">
    <location>
        <begin position="109"/>
        <end position="134"/>
    </location>
</feature>
<keyword evidence="5 7" id="KW-1133">Transmembrane helix</keyword>
<keyword evidence="6 7" id="KW-0472">Membrane</keyword>
<dbReference type="GO" id="GO:0022857">
    <property type="term" value="F:transmembrane transporter activity"/>
    <property type="evidence" value="ECO:0007669"/>
    <property type="project" value="InterPro"/>
</dbReference>
<feature type="transmembrane region" description="Helical" evidence="7">
    <location>
        <begin position="367"/>
        <end position="388"/>
    </location>
</feature>
<comment type="subcellular location">
    <subcellularLocation>
        <location evidence="1">Cell membrane</location>
        <topology evidence="1">Multi-pass membrane protein</topology>
    </subcellularLocation>
</comment>
<keyword evidence="3" id="KW-1003">Cell membrane</keyword>
<evidence type="ECO:0000256" key="5">
    <source>
        <dbReference type="ARBA" id="ARBA00022989"/>
    </source>
</evidence>
<sequence>MEKIHTENDLEPLDVEKLSASSVQADQDGLKPPPLSTGRLVTIILGLAICVFMFALDSTIVNTAAIAMTSDLGGLNQIPWVSTSYLLTSTIILPLVGKFSDIFGRRSSMLFSIIMFLVGSVLCGASNTMNMLIISRGVQGLGGGGLLSLVFIIVGDIVALRDRGRYQGIVSGCLALALLAGPVLGGVIADSSASWRWIFYINLPPGIVAAGIVALLVRIPVKQENLATKLRRIDILGSITLAIFCVLILLAILWGGESTYPWNSPIIISLFVVGFVFIGIFVFVESRVAEPILPIRLFNERNFNASLVATFCFGFVFFGAVYELPVFFQLVNKSSASISGVQGLPISLGFIITATLGGAIAAINGRYVWAVVVGTGLMCVGSGLLSLLTYNNSIWFESIAQLIFGLGAGLVLTGQVALKPFEHASGTSAINFMRTIGGVFGVAVFGSLLNQVWFSQYESLRQAAGLPALSVLSSQSDFNIYLIKQLPPVYVQVVTDALSQAIRPVFFLAAAVCAVGFFATCLIKHIDLNSEITNNIESGF</sequence>
<evidence type="ECO:0000313" key="9">
    <source>
        <dbReference type="EMBL" id="TPX35460.1"/>
    </source>
</evidence>
<feature type="transmembrane region" description="Helical" evidence="7">
    <location>
        <begin position="342"/>
        <end position="360"/>
    </location>
</feature>
<dbReference type="PANTHER" id="PTHR23501:SF197">
    <property type="entry name" value="COMD"/>
    <property type="match status" value="1"/>
</dbReference>
<dbReference type="GeneID" id="42003301"/>
<dbReference type="PROSITE" id="PS00216">
    <property type="entry name" value="SUGAR_TRANSPORT_1"/>
    <property type="match status" value="1"/>
</dbReference>
<dbReference type="Gene3D" id="1.20.1720.10">
    <property type="entry name" value="Multidrug resistance protein D"/>
    <property type="match status" value="1"/>
</dbReference>
<feature type="transmembrane region" description="Helical" evidence="7">
    <location>
        <begin position="505"/>
        <end position="523"/>
    </location>
</feature>
<organism evidence="9 10">
    <name type="scientific">Synchytrium microbalum</name>
    <dbReference type="NCBI Taxonomy" id="1806994"/>
    <lineage>
        <taxon>Eukaryota</taxon>
        <taxon>Fungi</taxon>
        <taxon>Fungi incertae sedis</taxon>
        <taxon>Chytridiomycota</taxon>
        <taxon>Chytridiomycota incertae sedis</taxon>
        <taxon>Chytridiomycetes</taxon>
        <taxon>Synchytriales</taxon>
        <taxon>Synchytriaceae</taxon>
        <taxon>Synchytrium</taxon>
    </lineage>
</organism>
<dbReference type="RefSeq" id="XP_031025933.1">
    <property type="nucleotide sequence ID" value="XM_031168004.1"/>
</dbReference>
<evidence type="ECO:0000313" key="10">
    <source>
        <dbReference type="Proteomes" id="UP000319731"/>
    </source>
</evidence>
<dbReference type="Pfam" id="PF07690">
    <property type="entry name" value="MFS_1"/>
    <property type="match status" value="1"/>
</dbReference>
<feature type="transmembrane region" description="Helical" evidence="7">
    <location>
        <begin position="166"/>
        <end position="185"/>
    </location>
</feature>
<accession>A0A507C1Q4</accession>
<dbReference type="Gene3D" id="1.20.1250.20">
    <property type="entry name" value="MFS general substrate transporter like domains"/>
    <property type="match status" value="1"/>
</dbReference>
<evidence type="ECO:0000256" key="3">
    <source>
        <dbReference type="ARBA" id="ARBA00022475"/>
    </source>
</evidence>
<dbReference type="AlphaFoldDB" id="A0A507C1Q4"/>
<evidence type="ECO:0000259" key="8">
    <source>
        <dbReference type="PROSITE" id="PS50850"/>
    </source>
</evidence>
<reference evidence="9 10" key="1">
    <citation type="journal article" date="2019" name="Sci. Rep.">
        <title>Comparative genomics of chytrid fungi reveal insights into the obligate biotrophic and pathogenic lifestyle of Synchytrium endobioticum.</title>
        <authorList>
            <person name="van de Vossenberg B.T.L.H."/>
            <person name="Warris S."/>
            <person name="Nguyen H.D.T."/>
            <person name="van Gent-Pelzer M.P.E."/>
            <person name="Joly D.L."/>
            <person name="van de Geest H.C."/>
            <person name="Bonants P.J.M."/>
            <person name="Smith D.S."/>
            <person name="Levesque C.A."/>
            <person name="van der Lee T.A.J."/>
        </authorList>
    </citation>
    <scope>NUCLEOTIDE SEQUENCE [LARGE SCALE GENOMIC DNA]</scope>
    <source>
        <strain evidence="9 10">JEL517</strain>
    </source>
</reference>
<keyword evidence="10" id="KW-1185">Reference proteome</keyword>
<keyword evidence="2" id="KW-0813">Transport</keyword>
<feature type="transmembrane region" description="Helical" evidence="7">
    <location>
        <begin position="430"/>
        <end position="449"/>
    </location>
</feature>
<dbReference type="InterPro" id="IPR036259">
    <property type="entry name" value="MFS_trans_sf"/>
</dbReference>
<evidence type="ECO:0000256" key="4">
    <source>
        <dbReference type="ARBA" id="ARBA00022692"/>
    </source>
</evidence>
<dbReference type="PROSITE" id="PS50850">
    <property type="entry name" value="MFS"/>
    <property type="match status" value="1"/>
</dbReference>
<feature type="transmembrane region" description="Helical" evidence="7">
    <location>
        <begin position="394"/>
        <end position="418"/>
    </location>
</feature>
<feature type="transmembrane region" description="Helical" evidence="7">
    <location>
        <begin position="140"/>
        <end position="159"/>
    </location>
</feature>
<evidence type="ECO:0000256" key="7">
    <source>
        <dbReference type="SAM" id="Phobius"/>
    </source>
</evidence>
<dbReference type="FunFam" id="1.20.1720.10:FF:000004">
    <property type="entry name" value="EmrB/QacA family drug resistance transporter"/>
    <property type="match status" value="1"/>
</dbReference>
<comment type="caution">
    <text evidence="9">The sequence shown here is derived from an EMBL/GenBank/DDBJ whole genome shotgun (WGS) entry which is preliminary data.</text>
</comment>
<protein>
    <recommendedName>
        <fullName evidence="8">Major facilitator superfamily (MFS) profile domain-containing protein</fullName>
    </recommendedName>
</protein>
<dbReference type="PANTHER" id="PTHR23501">
    <property type="entry name" value="MAJOR FACILITATOR SUPERFAMILY"/>
    <property type="match status" value="1"/>
</dbReference>
<evidence type="ECO:0000256" key="1">
    <source>
        <dbReference type="ARBA" id="ARBA00004651"/>
    </source>
</evidence>
<feature type="transmembrane region" description="Helical" evidence="7">
    <location>
        <begin position="305"/>
        <end position="322"/>
    </location>
</feature>
<dbReference type="OrthoDB" id="2147446at2759"/>
<dbReference type="InterPro" id="IPR005829">
    <property type="entry name" value="Sugar_transporter_CS"/>
</dbReference>
<evidence type="ECO:0000256" key="2">
    <source>
        <dbReference type="ARBA" id="ARBA00022448"/>
    </source>
</evidence>
<proteinExistence type="predicted"/>
<dbReference type="EMBL" id="QEAO01000008">
    <property type="protein sequence ID" value="TPX35460.1"/>
    <property type="molecule type" value="Genomic_DNA"/>
</dbReference>
<dbReference type="GO" id="GO:0005886">
    <property type="term" value="C:plasma membrane"/>
    <property type="evidence" value="ECO:0007669"/>
    <property type="project" value="UniProtKB-SubCell"/>
</dbReference>
<feature type="domain" description="Major facilitator superfamily (MFS) profile" evidence="8">
    <location>
        <begin position="43"/>
        <end position="528"/>
    </location>
</feature>
<feature type="transmembrane region" description="Helical" evidence="7">
    <location>
        <begin position="197"/>
        <end position="221"/>
    </location>
</feature>
<dbReference type="InterPro" id="IPR011701">
    <property type="entry name" value="MFS"/>
</dbReference>
<evidence type="ECO:0000256" key="6">
    <source>
        <dbReference type="ARBA" id="ARBA00023136"/>
    </source>
</evidence>
<dbReference type="SUPFAM" id="SSF103473">
    <property type="entry name" value="MFS general substrate transporter"/>
    <property type="match status" value="1"/>
</dbReference>
<dbReference type="InterPro" id="IPR020846">
    <property type="entry name" value="MFS_dom"/>
</dbReference>
<keyword evidence="4 7" id="KW-0812">Transmembrane</keyword>
<dbReference type="Proteomes" id="UP000319731">
    <property type="component" value="Unassembled WGS sequence"/>
</dbReference>
<feature type="transmembrane region" description="Helical" evidence="7">
    <location>
        <begin position="233"/>
        <end position="254"/>
    </location>
</feature>
<feature type="transmembrane region" description="Helical" evidence="7">
    <location>
        <begin position="78"/>
        <end position="97"/>
    </location>
</feature>
<gene>
    <name evidence="9" type="ORF">SmJEL517_g02076</name>
</gene>
<name>A0A507C1Q4_9FUNG</name>
<dbReference type="CDD" id="cd17502">
    <property type="entry name" value="MFS_Azr1_MDR_like"/>
    <property type="match status" value="1"/>
</dbReference>
<feature type="transmembrane region" description="Helical" evidence="7">
    <location>
        <begin position="40"/>
        <end position="66"/>
    </location>
</feature>
<dbReference type="STRING" id="1806994.A0A507C1Q4"/>
<feature type="transmembrane region" description="Helical" evidence="7">
    <location>
        <begin position="266"/>
        <end position="284"/>
    </location>
</feature>